<feature type="DNA-binding region" description="H-T-H motif" evidence="4">
    <location>
        <begin position="31"/>
        <end position="50"/>
    </location>
</feature>
<keyword evidence="3" id="KW-0804">Transcription</keyword>
<dbReference type="InterPro" id="IPR001647">
    <property type="entry name" value="HTH_TetR"/>
</dbReference>
<reference evidence="6" key="1">
    <citation type="journal article" date="2018" name="Genome Announc.">
        <title>Draft Genome Sequence of "Candidatus Phycosocius bacilliformis," an Alphaproteobacterial Ectosymbiont of the Hydrocarbon-Producing Green Alga Botryococcus braunii.</title>
        <authorList>
            <person name="Tanabe Y."/>
            <person name="Yamaguchi H."/>
            <person name="Watanabe M.M."/>
        </authorList>
    </citation>
    <scope>NUCLEOTIDE SEQUENCE [LARGE SCALE GENOMIC DNA]</scope>
    <source>
        <strain evidence="6">BOTRYCO-2</strain>
    </source>
</reference>
<evidence type="ECO:0000259" key="5">
    <source>
        <dbReference type="PROSITE" id="PS50977"/>
    </source>
</evidence>
<organism evidence="6 7">
    <name type="scientific">Candidatus Phycosocius bacilliformis</name>
    <dbReference type="NCBI Taxonomy" id="1445552"/>
    <lineage>
        <taxon>Bacteria</taxon>
        <taxon>Pseudomonadati</taxon>
        <taxon>Pseudomonadota</taxon>
        <taxon>Alphaproteobacteria</taxon>
        <taxon>Caulobacterales</taxon>
        <taxon>Caulobacterales incertae sedis</taxon>
        <taxon>Candidatus Phycosocius</taxon>
    </lineage>
</organism>
<dbReference type="PANTHER" id="PTHR30055:SF234">
    <property type="entry name" value="HTH-TYPE TRANSCRIPTIONAL REGULATOR BETI"/>
    <property type="match status" value="1"/>
</dbReference>
<evidence type="ECO:0000313" key="6">
    <source>
        <dbReference type="EMBL" id="GBF57676.1"/>
    </source>
</evidence>
<comment type="caution">
    <text evidence="6">The sequence shown here is derived from an EMBL/GenBank/DDBJ whole genome shotgun (WGS) entry which is preliminary data.</text>
</comment>
<sequence length="194" mass="20104">MSISLDADPRRDRILQAALAVFARYGFKRASMEDVAEEAGISRPALYQSYENKAAIFAALALALGRASCEAAEAAWPIHLPFAEGLAAAGLALHGLSWQALHGSPHGGELLTTDSVLVGDVVAAVDSRMQALVQARLMPILGASAPADQIGLQAKAITAALHGLKAQAGSFEELVALTTQLAQLIGAGLTRPSL</sequence>
<dbReference type="InterPro" id="IPR050109">
    <property type="entry name" value="HTH-type_TetR-like_transc_reg"/>
</dbReference>
<evidence type="ECO:0000256" key="3">
    <source>
        <dbReference type="ARBA" id="ARBA00023163"/>
    </source>
</evidence>
<evidence type="ECO:0000256" key="4">
    <source>
        <dbReference type="PROSITE-ProRule" id="PRU00335"/>
    </source>
</evidence>
<evidence type="ECO:0000313" key="7">
    <source>
        <dbReference type="Proteomes" id="UP000245086"/>
    </source>
</evidence>
<evidence type="ECO:0000256" key="1">
    <source>
        <dbReference type="ARBA" id="ARBA00023015"/>
    </source>
</evidence>
<dbReference type="OrthoDB" id="9811084at2"/>
<accession>A0A2P2E9D1</accession>
<keyword evidence="7" id="KW-1185">Reference proteome</keyword>
<keyword evidence="1" id="KW-0805">Transcription regulation</keyword>
<dbReference type="PANTHER" id="PTHR30055">
    <property type="entry name" value="HTH-TYPE TRANSCRIPTIONAL REGULATOR RUTR"/>
    <property type="match status" value="1"/>
</dbReference>
<dbReference type="RefSeq" id="WP_108984542.1">
    <property type="nucleotide sequence ID" value="NZ_BFBR01000003.1"/>
</dbReference>
<dbReference type="GO" id="GO:0003700">
    <property type="term" value="F:DNA-binding transcription factor activity"/>
    <property type="evidence" value="ECO:0007669"/>
    <property type="project" value="TreeGrafter"/>
</dbReference>
<dbReference type="PROSITE" id="PS50977">
    <property type="entry name" value="HTH_TETR_2"/>
    <property type="match status" value="1"/>
</dbReference>
<protein>
    <submittedName>
        <fullName evidence="6">HTH-type transcriptional regulator MtrR</fullName>
    </submittedName>
</protein>
<name>A0A2P2E9D1_9PROT</name>
<dbReference type="EMBL" id="BFBR01000003">
    <property type="protein sequence ID" value="GBF57676.1"/>
    <property type="molecule type" value="Genomic_DNA"/>
</dbReference>
<feature type="domain" description="HTH tetR-type" evidence="5">
    <location>
        <begin position="8"/>
        <end position="68"/>
    </location>
</feature>
<dbReference type="Proteomes" id="UP000245086">
    <property type="component" value="Unassembled WGS sequence"/>
</dbReference>
<keyword evidence="2 4" id="KW-0238">DNA-binding</keyword>
<dbReference type="InterPro" id="IPR009057">
    <property type="entry name" value="Homeodomain-like_sf"/>
</dbReference>
<dbReference type="SUPFAM" id="SSF46689">
    <property type="entry name" value="Homeodomain-like"/>
    <property type="match status" value="1"/>
</dbReference>
<dbReference type="Gene3D" id="1.10.357.10">
    <property type="entry name" value="Tetracycline Repressor, domain 2"/>
    <property type="match status" value="1"/>
</dbReference>
<evidence type="ECO:0000256" key="2">
    <source>
        <dbReference type="ARBA" id="ARBA00023125"/>
    </source>
</evidence>
<proteinExistence type="predicted"/>
<dbReference type="AlphaFoldDB" id="A0A2P2E9D1"/>
<dbReference type="GO" id="GO:0000976">
    <property type="term" value="F:transcription cis-regulatory region binding"/>
    <property type="evidence" value="ECO:0007669"/>
    <property type="project" value="TreeGrafter"/>
</dbReference>
<gene>
    <name evidence="6" type="primary">mtrR</name>
    <name evidence="6" type="ORF">PbB2_01345</name>
</gene>
<dbReference type="Pfam" id="PF00440">
    <property type="entry name" value="TetR_N"/>
    <property type="match status" value="1"/>
</dbReference>
<dbReference type="PRINTS" id="PR00455">
    <property type="entry name" value="HTHTETR"/>
</dbReference>